<reference evidence="8" key="2">
    <citation type="submission" date="2021-04" db="EMBL/GenBank/DDBJ databases">
        <authorList>
            <person name="Gilroy R."/>
        </authorList>
    </citation>
    <scope>NUCLEOTIDE SEQUENCE</scope>
    <source>
        <strain evidence="8">Gambia16-930</strain>
    </source>
</reference>
<dbReference type="GO" id="GO:0009007">
    <property type="term" value="F:site-specific DNA-methyltransferase (adenine-specific) activity"/>
    <property type="evidence" value="ECO:0007669"/>
    <property type="project" value="UniProtKB-UniRule"/>
</dbReference>
<keyword evidence="5 7" id="KW-0949">S-adenosyl-L-methionine</keyword>
<dbReference type="PIRSF" id="PIRSF000398">
    <property type="entry name" value="M_m6A_EcoRV"/>
    <property type="match status" value="1"/>
</dbReference>
<proteinExistence type="inferred from homology"/>
<evidence type="ECO:0000256" key="2">
    <source>
        <dbReference type="ARBA" id="ARBA00011900"/>
    </source>
</evidence>
<dbReference type="InterPro" id="IPR029063">
    <property type="entry name" value="SAM-dependent_MTases_sf"/>
</dbReference>
<dbReference type="EC" id="2.1.1.72" evidence="2 7"/>
<dbReference type="Pfam" id="PF02086">
    <property type="entry name" value="MethyltransfD12"/>
    <property type="match status" value="1"/>
</dbReference>
<dbReference type="GO" id="GO:0009307">
    <property type="term" value="P:DNA restriction-modification system"/>
    <property type="evidence" value="ECO:0007669"/>
    <property type="project" value="InterPro"/>
</dbReference>
<keyword evidence="3 7" id="KW-0489">Methyltransferase</keyword>
<accession>A0A9D1UIL2</accession>
<dbReference type="EMBL" id="DXGG01000214">
    <property type="protein sequence ID" value="HIW87961.1"/>
    <property type="molecule type" value="Genomic_DNA"/>
</dbReference>
<dbReference type="Proteomes" id="UP000824267">
    <property type="component" value="Unassembled WGS sequence"/>
</dbReference>
<dbReference type="PRINTS" id="PR00505">
    <property type="entry name" value="D12N6MTFRASE"/>
</dbReference>
<evidence type="ECO:0000256" key="3">
    <source>
        <dbReference type="ARBA" id="ARBA00022603"/>
    </source>
</evidence>
<keyword evidence="4 7" id="KW-0808">Transferase</keyword>
<evidence type="ECO:0000256" key="7">
    <source>
        <dbReference type="RuleBase" id="RU361257"/>
    </source>
</evidence>
<reference evidence="8" key="1">
    <citation type="journal article" date="2021" name="PeerJ">
        <title>Extensive microbial diversity within the chicken gut microbiome revealed by metagenomics and culture.</title>
        <authorList>
            <person name="Gilroy R."/>
            <person name="Ravi A."/>
            <person name="Getino M."/>
            <person name="Pursley I."/>
            <person name="Horton D.L."/>
            <person name="Alikhan N.F."/>
            <person name="Baker D."/>
            <person name="Gharbi K."/>
            <person name="Hall N."/>
            <person name="Watson M."/>
            <person name="Adriaenssens E.M."/>
            <person name="Foster-Nyarko E."/>
            <person name="Jarju S."/>
            <person name="Secka A."/>
            <person name="Antonio M."/>
            <person name="Oren A."/>
            <person name="Chaudhuri R.R."/>
            <person name="La Ragione R."/>
            <person name="Hildebrand F."/>
            <person name="Pallen M.J."/>
        </authorList>
    </citation>
    <scope>NUCLEOTIDE SEQUENCE</scope>
    <source>
        <strain evidence="8">Gambia16-930</strain>
    </source>
</reference>
<dbReference type="GO" id="GO:0043565">
    <property type="term" value="F:sequence-specific DNA binding"/>
    <property type="evidence" value="ECO:0007669"/>
    <property type="project" value="TreeGrafter"/>
</dbReference>
<evidence type="ECO:0000256" key="4">
    <source>
        <dbReference type="ARBA" id="ARBA00022679"/>
    </source>
</evidence>
<dbReference type="InterPro" id="IPR012327">
    <property type="entry name" value="MeTrfase_D12"/>
</dbReference>
<dbReference type="PANTHER" id="PTHR30481:SF3">
    <property type="entry name" value="DNA ADENINE METHYLASE"/>
    <property type="match status" value="1"/>
</dbReference>
<organism evidence="8 9">
    <name type="scientific">Candidatus Onthomorpha intestinigallinarum</name>
    <dbReference type="NCBI Taxonomy" id="2840880"/>
    <lineage>
        <taxon>Bacteria</taxon>
        <taxon>Pseudomonadati</taxon>
        <taxon>Bacteroidota</taxon>
        <taxon>Bacteroidia</taxon>
        <taxon>Bacteroidales</taxon>
        <taxon>Candidatus Onthomorpha</taxon>
    </lineage>
</organism>
<evidence type="ECO:0000256" key="1">
    <source>
        <dbReference type="ARBA" id="ARBA00006594"/>
    </source>
</evidence>
<evidence type="ECO:0000256" key="5">
    <source>
        <dbReference type="ARBA" id="ARBA00022691"/>
    </source>
</evidence>
<evidence type="ECO:0000313" key="8">
    <source>
        <dbReference type="EMBL" id="HIW87961.1"/>
    </source>
</evidence>
<dbReference type="NCBIfam" id="TIGR00571">
    <property type="entry name" value="dam"/>
    <property type="match status" value="1"/>
</dbReference>
<dbReference type="Gene3D" id="3.40.50.150">
    <property type="entry name" value="Vaccinia Virus protein VP39"/>
    <property type="match status" value="1"/>
</dbReference>
<dbReference type="GO" id="GO:1904047">
    <property type="term" value="F:S-adenosyl-L-methionine binding"/>
    <property type="evidence" value="ECO:0007669"/>
    <property type="project" value="TreeGrafter"/>
</dbReference>
<dbReference type="PROSITE" id="PS00092">
    <property type="entry name" value="N6_MTASE"/>
    <property type="match status" value="1"/>
</dbReference>
<protein>
    <recommendedName>
        <fullName evidence="2 7">Site-specific DNA-methyltransferase (adenine-specific)</fullName>
        <ecNumber evidence="2 7">2.1.1.72</ecNumber>
    </recommendedName>
</protein>
<evidence type="ECO:0000313" key="9">
    <source>
        <dbReference type="Proteomes" id="UP000824267"/>
    </source>
</evidence>
<sequence>MRTIIPPIKSQGIKTKLVPWINDVILRSGIDISKANWIEPFFGTGVVGLNSQLKGKFIVGDTNPHIINFYNGILSEGITPTKMRAYLERESKLLSTAEEDGYAYYREVKNRFNNSHNPFDFIFLSRAGFNGMMRFNRKGEWNIPFCKKPNRFSPAYITKICNQVSSVQQIIKSKDWEFKNQGFIETIKRAKEGDLIYCNPPYFGRFVDYYNGWTETDERNLFNALSETKAFFILSTWHHNEFRANEMIDNYWNSFNILTQEHFYHSGGHIENRHSIIEALVFNFELSDIVPTKIQRPIQYDLFANQSRDVCPSIATH</sequence>
<dbReference type="Gene3D" id="1.10.1020.10">
    <property type="entry name" value="Adenine-specific Methyltransferase, Domain 2"/>
    <property type="match status" value="1"/>
</dbReference>
<dbReference type="InterPro" id="IPR023095">
    <property type="entry name" value="Ade_MeTrfase_dom_2"/>
</dbReference>
<comment type="caution">
    <text evidence="8">The sequence shown here is derived from an EMBL/GenBank/DDBJ whole genome shotgun (WGS) entry which is preliminary data.</text>
</comment>
<dbReference type="GO" id="GO:0032259">
    <property type="term" value="P:methylation"/>
    <property type="evidence" value="ECO:0007669"/>
    <property type="project" value="UniProtKB-KW"/>
</dbReference>
<gene>
    <name evidence="8" type="ORF">IAC47_06785</name>
</gene>
<comment type="catalytic activity">
    <reaction evidence="6 7">
        <text>a 2'-deoxyadenosine in DNA + S-adenosyl-L-methionine = an N(6)-methyl-2'-deoxyadenosine in DNA + S-adenosyl-L-homocysteine + H(+)</text>
        <dbReference type="Rhea" id="RHEA:15197"/>
        <dbReference type="Rhea" id="RHEA-COMP:12418"/>
        <dbReference type="Rhea" id="RHEA-COMP:12419"/>
        <dbReference type="ChEBI" id="CHEBI:15378"/>
        <dbReference type="ChEBI" id="CHEBI:57856"/>
        <dbReference type="ChEBI" id="CHEBI:59789"/>
        <dbReference type="ChEBI" id="CHEBI:90615"/>
        <dbReference type="ChEBI" id="CHEBI:90616"/>
        <dbReference type="EC" id="2.1.1.72"/>
    </reaction>
</comment>
<dbReference type="AlphaFoldDB" id="A0A9D1UIL2"/>
<name>A0A9D1UIL2_9BACT</name>
<dbReference type="InterPro" id="IPR002052">
    <property type="entry name" value="DNA_methylase_N6_adenine_CS"/>
</dbReference>
<dbReference type="InterPro" id="IPR012263">
    <property type="entry name" value="M_m6A_EcoRV"/>
</dbReference>
<dbReference type="SUPFAM" id="SSF53335">
    <property type="entry name" value="S-adenosyl-L-methionine-dependent methyltransferases"/>
    <property type="match status" value="1"/>
</dbReference>
<dbReference type="GO" id="GO:0006298">
    <property type="term" value="P:mismatch repair"/>
    <property type="evidence" value="ECO:0007669"/>
    <property type="project" value="TreeGrafter"/>
</dbReference>
<dbReference type="PANTHER" id="PTHR30481">
    <property type="entry name" value="DNA ADENINE METHYLASE"/>
    <property type="match status" value="1"/>
</dbReference>
<comment type="similarity">
    <text evidence="1 7">Belongs to the N(4)/N(6)-methyltransferase family.</text>
</comment>
<evidence type="ECO:0000256" key="6">
    <source>
        <dbReference type="ARBA" id="ARBA00047942"/>
    </source>
</evidence>